<dbReference type="InterPro" id="IPR013750">
    <property type="entry name" value="GHMP_kinase_C_dom"/>
</dbReference>
<dbReference type="GO" id="GO:0016114">
    <property type="term" value="P:terpenoid biosynthetic process"/>
    <property type="evidence" value="ECO:0007669"/>
    <property type="project" value="UniProtKB-UniRule"/>
</dbReference>
<evidence type="ECO:0000256" key="3">
    <source>
        <dbReference type="ARBA" id="ARBA00017473"/>
    </source>
</evidence>
<evidence type="ECO:0000256" key="2">
    <source>
        <dbReference type="ARBA" id="ARBA00012052"/>
    </source>
</evidence>
<dbReference type="Pfam" id="PF08544">
    <property type="entry name" value="GHMP_kinases_C"/>
    <property type="match status" value="1"/>
</dbReference>
<feature type="domain" description="GHMP kinase N-terminal" evidence="10">
    <location>
        <begin position="64"/>
        <end position="137"/>
    </location>
</feature>
<evidence type="ECO:0000256" key="5">
    <source>
        <dbReference type="ARBA" id="ARBA00022741"/>
    </source>
</evidence>
<evidence type="ECO:0000259" key="11">
    <source>
        <dbReference type="Pfam" id="PF08544"/>
    </source>
</evidence>
<evidence type="ECO:0000256" key="7">
    <source>
        <dbReference type="ARBA" id="ARBA00022840"/>
    </source>
</evidence>
<dbReference type="EC" id="2.7.1.148" evidence="2 9"/>
<keyword evidence="6 9" id="KW-0418">Kinase</keyword>
<dbReference type="PATRIC" id="fig|33036.3.peg.909"/>
<dbReference type="OrthoDB" id="9809438at2"/>
<evidence type="ECO:0000259" key="10">
    <source>
        <dbReference type="Pfam" id="PF00288"/>
    </source>
</evidence>
<dbReference type="InterPro" id="IPR004424">
    <property type="entry name" value="IspE"/>
</dbReference>
<dbReference type="RefSeq" id="WP_060929332.1">
    <property type="nucleotide sequence ID" value="NZ_KQ955275.1"/>
</dbReference>
<feature type="active site" evidence="9">
    <location>
        <position position="133"/>
    </location>
</feature>
<dbReference type="EMBL" id="LRPM01000033">
    <property type="protein sequence ID" value="KWZ78118.1"/>
    <property type="molecule type" value="Genomic_DNA"/>
</dbReference>
<organism evidence="12 13">
    <name type="scientific">Anaerococcus tetradius</name>
    <dbReference type="NCBI Taxonomy" id="33036"/>
    <lineage>
        <taxon>Bacteria</taxon>
        <taxon>Bacillati</taxon>
        <taxon>Bacillota</taxon>
        <taxon>Tissierellia</taxon>
        <taxon>Tissierellales</taxon>
        <taxon>Peptoniphilaceae</taxon>
        <taxon>Anaerococcus</taxon>
    </lineage>
</organism>
<dbReference type="Gene3D" id="3.30.70.890">
    <property type="entry name" value="GHMP kinase, C-terminal domain"/>
    <property type="match status" value="1"/>
</dbReference>
<comment type="catalytic activity">
    <reaction evidence="9">
        <text>4-CDP-2-C-methyl-D-erythritol + ATP = 4-CDP-2-C-methyl-D-erythritol 2-phosphate + ADP + H(+)</text>
        <dbReference type="Rhea" id="RHEA:18437"/>
        <dbReference type="ChEBI" id="CHEBI:15378"/>
        <dbReference type="ChEBI" id="CHEBI:30616"/>
        <dbReference type="ChEBI" id="CHEBI:57823"/>
        <dbReference type="ChEBI" id="CHEBI:57919"/>
        <dbReference type="ChEBI" id="CHEBI:456216"/>
        <dbReference type="EC" id="2.7.1.148"/>
    </reaction>
</comment>
<sequence length="278" mass="31143">MERKCYAKVNLSLDSLYKREDGYHEIDSLMTRISLYDKLIINKNKEKKFSYKSNIEGICPLEENLIYKAWALLKDRVDDNGVDVTLIKNIPLAAGLAGGSSDAAEMIKALNELWDLGLSQKEMMAYGKSLGADLPFFFIEENARAQGIGEILTPFTNKLNMKLLLVNDGTEISSAFVYKRMADYGVIDNDRLVSKLSKGDASAIKDFRNVMEDVIFDAFPHLKEICGKLRELGAENALVSGSGASIFGVFTDDDLLDRAYEEMKDDYKTVLKVELVDD</sequence>
<comment type="caution">
    <text evidence="12">The sequence shown here is derived from an EMBL/GenBank/DDBJ whole genome shotgun (WGS) entry which is preliminary data.</text>
</comment>
<dbReference type="PIRSF" id="PIRSF010376">
    <property type="entry name" value="IspE"/>
    <property type="match status" value="1"/>
</dbReference>
<evidence type="ECO:0000256" key="1">
    <source>
        <dbReference type="ARBA" id="ARBA00009684"/>
    </source>
</evidence>
<dbReference type="PANTHER" id="PTHR43527">
    <property type="entry name" value="4-DIPHOSPHOCYTIDYL-2-C-METHYL-D-ERYTHRITOL KINASE, CHLOROPLASTIC"/>
    <property type="match status" value="1"/>
</dbReference>
<evidence type="ECO:0000313" key="13">
    <source>
        <dbReference type="Proteomes" id="UP000070383"/>
    </source>
</evidence>
<feature type="domain" description="GHMP kinase C-terminal" evidence="11">
    <location>
        <begin position="197"/>
        <end position="268"/>
    </location>
</feature>
<dbReference type="AlphaFoldDB" id="A0A133KEW7"/>
<evidence type="ECO:0000256" key="9">
    <source>
        <dbReference type="HAMAP-Rule" id="MF_00061"/>
    </source>
</evidence>
<keyword evidence="13" id="KW-1185">Reference proteome</keyword>
<accession>A0A133KEW7</accession>
<dbReference type="NCBIfam" id="TIGR00154">
    <property type="entry name" value="ispE"/>
    <property type="match status" value="1"/>
</dbReference>
<feature type="active site" evidence="9">
    <location>
        <position position="8"/>
    </location>
</feature>
<dbReference type="GO" id="GO:0005524">
    <property type="term" value="F:ATP binding"/>
    <property type="evidence" value="ECO:0007669"/>
    <property type="project" value="UniProtKB-UniRule"/>
</dbReference>
<dbReference type="GO" id="GO:0050515">
    <property type="term" value="F:4-(cytidine 5'-diphospho)-2-C-methyl-D-erythritol kinase activity"/>
    <property type="evidence" value="ECO:0007669"/>
    <property type="project" value="UniProtKB-UniRule"/>
</dbReference>
<feature type="binding site" evidence="9">
    <location>
        <begin position="91"/>
        <end position="101"/>
    </location>
    <ligand>
        <name>ATP</name>
        <dbReference type="ChEBI" id="CHEBI:30616"/>
    </ligand>
</feature>
<dbReference type="STRING" id="33036.HMPREF3200_00917"/>
<dbReference type="Pfam" id="PF00288">
    <property type="entry name" value="GHMP_kinases_N"/>
    <property type="match status" value="1"/>
</dbReference>
<dbReference type="InterPro" id="IPR036554">
    <property type="entry name" value="GHMP_kinase_C_sf"/>
</dbReference>
<keyword evidence="7 9" id="KW-0067">ATP-binding</keyword>
<dbReference type="UniPathway" id="UPA00056">
    <property type="reaction ID" value="UER00094"/>
</dbReference>
<comment type="function">
    <text evidence="9">Catalyzes the phosphorylation of the position 2 hydroxy group of 4-diphosphocytidyl-2C-methyl-D-erythritol.</text>
</comment>
<keyword evidence="9" id="KW-0414">Isoprene biosynthesis</keyword>
<comment type="pathway">
    <text evidence="9">Isoprenoid biosynthesis; isopentenyl diphosphate biosynthesis via DXP pathway; isopentenyl diphosphate from 1-deoxy-D-xylulose 5-phosphate: step 3/6.</text>
</comment>
<evidence type="ECO:0000256" key="6">
    <source>
        <dbReference type="ARBA" id="ARBA00022777"/>
    </source>
</evidence>
<dbReference type="SUPFAM" id="SSF54211">
    <property type="entry name" value="Ribosomal protein S5 domain 2-like"/>
    <property type="match status" value="1"/>
</dbReference>
<protein>
    <recommendedName>
        <fullName evidence="3 9">4-diphosphocytidyl-2-C-methyl-D-erythritol kinase</fullName>
        <shortName evidence="9">CMK</shortName>
        <ecNumber evidence="2 9">2.7.1.148</ecNumber>
    </recommendedName>
    <alternativeName>
        <fullName evidence="8 9">4-(cytidine-5'-diphospho)-2-C-methyl-D-erythritol kinase</fullName>
    </alternativeName>
</protein>
<dbReference type="PANTHER" id="PTHR43527:SF2">
    <property type="entry name" value="4-DIPHOSPHOCYTIDYL-2-C-METHYL-D-ERYTHRITOL KINASE, CHLOROPLASTIC"/>
    <property type="match status" value="1"/>
</dbReference>
<dbReference type="Gene3D" id="3.30.230.10">
    <property type="match status" value="1"/>
</dbReference>
<evidence type="ECO:0000256" key="8">
    <source>
        <dbReference type="ARBA" id="ARBA00032554"/>
    </source>
</evidence>
<proteinExistence type="inferred from homology"/>
<dbReference type="SUPFAM" id="SSF55060">
    <property type="entry name" value="GHMP Kinase, C-terminal domain"/>
    <property type="match status" value="1"/>
</dbReference>
<dbReference type="InterPro" id="IPR020568">
    <property type="entry name" value="Ribosomal_Su5_D2-typ_SF"/>
</dbReference>
<gene>
    <name evidence="9" type="primary">ispE</name>
    <name evidence="12" type="ORF">HMPREF3200_00917</name>
</gene>
<dbReference type="HAMAP" id="MF_00061">
    <property type="entry name" value="IspE"/>
    <property type="match status" value="1"/>
</dbReference>
<dbReference type="InterPro" id="IPR006204">
    <property type="entry name" value="GHMP_kinase_N_dom"/>
</dbReference>
<dbReference type="GO" id="GO:0019288">
    <property type="term" value="P:isopentenyl diphosphate biosynthetic process, methylerythritol 4-phosphate pathway"/>
    <property type="evidence" value="ECO:0007669"/>
    <property type="project" value="UniProtKB-UniRule"/>
</dbReference>
<dbReference type="InterPro" id="IPR014721">
    <property type="entry name" value="Ribsml_uS5_D2-typ_fold_subgr"/>
</dbReference>
<evidence type="ECO:0000256" key="4">
    <source>
        <dbReference type="ARBA" id="ARBA00022679"/>
    </source>
</evidence>
<keyword evidence="4 9" id="KW-0808">Transferase</keyword>
<dbReference type="Proteomes" id="UP000070383">
    <property type="component" value="Unassembled WGS sequence"/>
</dbReference>
<reference evidence="13" key="1">
    <citation type="submission" date="2016-01" db="EMBL/GenBank/DDBJ databases">
        <authorList>
            <person name="Mitreva M."/>
            <person name="Pepin K.H."/>
            <person name="Mihindukulasuriya K.A."/>
            <person name="Fulton R."/>
            <person name="Fronick C."/>
            <person name="O'Laughlin M."/>
            <person name="Miner T."/>
            <person name="Herter B."/>
            <person name="Rosa B.A."/>
            <person name="Cordes M."/>
            <person name="Tomlinson C."/>
            <person name="Wollam A."/>
            <person name="Palsikar V.B."/>
            <person name="Mardis E.R."/>
            <person name="Wilson R.K."/>
        </authorList>
    </citation>
    <scope>NUCLEOTIDE SEQUENCE [LARGE SCALE GENOMIC DNA]</scope>
    <source>
        <strain evidence="13">MJR8151</strain>
    </source>
</reference>
<evidence type="ECO:0000313" key="12">
    <source>
        <dbReference type="EMBL" id="KWZ78118.1"/>
    </source>
</evidence>
<name>A0A133KEW7_9FIRM</name>
<keyword evidence="5 9" id="KW-0547">Nucleotide-binding</keyword>
<comment type="similarity">
    <text evidence="1 9">Belongs to the GHMP kinase family. IspE subfamily.</text>
</comment>